<accession>A0A2A2KFQ2</accession>
<comment type="caution">
    <text evidence="1">The sequence shown here is derived from an EMBL/GenBank/DDBJ whole genome shotgun (WGS) entry which is preliminary data.</text>
</comment>
<name>A0A2A2KFQ2_9BILA</name>
<organism evidence="1 2">
    <name type="scientific">Diploscapter pachys</name>
    <dbReference type="NCBI Taxonomy" id="2018661"/>
    <lineage>
        <taxon>Eukaryota</taxon>
        <taxon>Metazoa</taxon>
        <taxon>Ecdysozoa</taxon>
        <taxon>Nematoda</taxon>
        <taxon>Chromadorea</taxon>
        <taxon>Rhabditida</taxon>
        <taxon>Rhabditina</taxon>
        <taxon>Rhabditomorpha</taxon>
        <taxon>Rhabditoidea</taxon>
        <taxon>Rhabditidae</taxon>
        <taxon>Diploscapter</taxon>
    </lineage>
</organism>
<protein>
    <submittedName>
        <fullName evidence="1">Uncharacterized protein</fullName>
    </submittedName>
</protein>
<evidence type="ECO:0000313" key="2">
    <source>
        <dbReference type="Proteomes" id="UP000218231"/>
    </source>
</evidence>
<sequence length="143" mass="14492">MLSSGASLFGASPQIGGESLLLREACEQAQLGAAPKNIFGVQRPFLLAKIIHFSAEQSAPDGLAQVLRSVHTVKDVPGSAAVAVLMSSPPGNGASAVQLPRIWVKNGLSSAMADSASLREVVSLPPNTDSSGACPSLADNASV</sequence>
<dbReference type="EMBL" id="LIAE01008692">
    <property type="protein sequence ID" value="PAV72814.1"/>
    <property type="molecule type" value="Genomic_DNA"/>
</dbReference>
<reference evidence="1 2" key="1">
    <citation type="journal article" date="2017" name="Curr. Biol.">
        <title>Genome architecture and evolution of a unichromosomal asexual nematode.</title>
        <authorList>
            <person name="Fradin H."/>
            <person name="Zegar C."/>
            <person name="Gutwein M."/>
            <person name="Lucas J."/>
            <person name="Kovtun M."/>
            <person name="Corcoran D."/>
            <person name="Baugh L.R."/>
            <person name="Kiontke K."/>
            <person name="Gunsalus K."/>
            <person name="Fitch D.H."/>
            <person name="Piano F."/>
        </authorList>
    </citation>
    <scope>NUCLEOTIDE SEQUENCE [LARGE SCALE GENOMIC DNA]</scope>
    <source>
        <strain evidence="1">PF1309</strain>
    </source>
</reference>
<proteinExistence type="predicted"/>
<dbReference type="AlphaFoldDB" id="A0A2A2KFQ2"/>
<dbReference type="Proteomes" id="UP000218231">
    <property type="component" value="Unassembled WGS sequence"/>
</dbReference>
<gene>
    <name evidence="1" type="ORF">WR25_15473</name>
</gene>
<keyword evidence="2" id="KW-1185">Reference proteome</keyword>
<evidence type="ECO:0000313" key="1">
    <source>
        <dbReference type="EMBL" id="PAV72814.1"/>
    </source>
</evidence>